<dbReference type="AlphaFoldDB" id="A0A178M475"/>
<protein>
    <submittedName>
        <fullName evidence="1">Uncharacterized protein</fullName>
    </submittedName>
</protein>
<sequence>MGMLQLRPAEDADFVRGTVFVRLGGDAYKLIEPVRSSRDEFGYTRWRCYWLPHPDATTRQTPVTVNADELAGLRVWTGKLVLPR</sequence>
<dbReference type="Proteomes" id="UP000078428">
    <property type="component" value="Unassembled WGS sequence"/>
</dbReference>
<name>A0A178M475_9PROT</name>
<accession>A0A178M475</accession>
<dbReference type="STRING" id="1285242.A6A04_10180"/>
<comment type="caution">
    <text evidence="1">The sequence shown here is derived from an EMBL/GenBank/DDBJ whole genome shotgun (WGS) entry which is preliminary data.</text>
</comment>
<keyword evidence="2" id="KW-1185">Reference proteome</keyword>
<proteinExistence type="predicted"/>
<gene>
    <name evidence="1" type="ORF">A6A04_10180</name>
</gene>
<reference evidence="1 2" key="1">
    <citation type="submission" date="2016-04" db="EMBL/GenBank/DDBJ databases">
        <title>Draft genome sequence of freshwater magnetotactic bacteria Magnetospirillum marisnigri SP-1 and Magnetospirillum moscoviense BB-1.</title>
        <authorList>
            <person name="Koziaeva V."/>
            <person name="Dziuba M.V."/>
            <person name="Ivanov T.M."/>
            <person name="Kuznetsov B."/>
            <person name="Grouzdev D.S."/>
        </authorList>
    </citation>
    <scope>NUCLEOTIDE SEQUENCE [LARGE SCALE GENOMIC DNA]</scope>
    <source>
        <strain evidence="1 2">SP-1</strain>
    </source>
</reference>
<evidence type="ECO:0000313" key="2">
    <source>
        <dbReference type="Proteomes" id="UP000078428"/>
    </source>
</evidence>
<evidence type="ECO:0000313" key="1">
    <source>
        <dbReference type="EMBL" id="OAN43051.1"/>
    </source>
</evidence>
<dbReference type="EMBL" id="LWQT01000131">
    <property type="protein sequence ID" value="OAN43051.1"/>
    <property type="molecule type" value="Genomic_DNA"/>
</dbReference>
<organism evidence="1 2">
    <name type="scientific">Paramagnetospirillum marisnigri</name>
    <dbReference type="NCBI Taxonomy" id="1285242"/>
    <lineage>
        <taxon>Bacteria</taxon>
        <taxon>Pseudomonadati</taxon>
        <taxon>Pseudomonadota</taxon>
        <taxon>Alphaproteobacteria</taxon>
        <taxon>Rhodospirillales</taxon>
        <taxon>Magnetospirillaceae</taxon>
        <taxon>Paramagnetospirillum</taxon>
    </lineage>
</organism>